<evidence type="ECO:0000259" key="1">
    <source>
        <dbReference type="SMART" id="SM00278"/>
    </source>
</evidence>
<dbReference type="GO" id="GO:0006281">
    <property type="term" value="P:DNA repair"/>
    <property type="evidence" value="ECO:0007669"/>
    <property type="project" value="InterPro"/>
</dbReference>
<dbReference type="InterPro" id="IPR051675">
    <property type="entry name" value="Endo/Exo/Phosphatase_dom_1"/>
</dbReference>
<dbReference type="InterPro" id="IPR004509">
    <property type="entry name" value="Competence_ComEA_HhH"/>
</dbReference>
<dbReference type="SMART" id="SM00278">
    <property type="entry name" value="HhH1"/>
    <property type="match status" value="2"/>
</dbReference>
<sequence length="155" mass="17088">MIVLTKSERRALLLVAFILAISAAIQWSGPGTHAPKVFDYTLQDSLFKVLSADTLQPVAKTSLIQETKTTKKSKKKSKSEILAPHSVDINHADAKTLIKLPRIGPKTAQAIIDYRTEHGPFNSIEELDNVKGIGPKTIEKLRPYIYLTLPDGNAK</sequence>
<reference evidence="2" key="1">
    <citation type="journal article" date="2020" name="mSystems">
        <title>Genome- and Community-Level Interaction Insights into Carbon Utilization and Element Cycling Functions of Hydrothermarchaeota in Hydrothermal Sediment.</title>
        <authorList>
            <person name="Zhou Z."/>
            <person name="Liu Y."/>
            <person name="Xu W."/>
            <person name="Pan J."/>
            <person name="Luo Z.H."/>
            <person name="Li M."/>
        </authorList>
    </citation>
    <scope>NUCLEOTIDE SEQUENCE [LARGE SCALE GENOMIC DNA]</scope>
    <source>
        <strain evidence="2">HyVt-76</strain>
    </source>
</reference>
<protein>
    <submittedName>
        <fullName evidence="2">Helix-hairpin-helix domain-containing protein</fullName>
    </submittedName>
</protein>
<gene>
    <name evidence="2" type="ORF">ENL21_01010</name>
</gene>
<name>A0A7V5H229_CALAY</name>
<dbReference type="SUPFAM" id="SSF47781">
    <property type="entry name" value="RuvA domain 2-like"/>
    <property type="match status" value="1"/>
</dbReference>
<feature type="domain" description="Helix-hairpin-helix DNA-binding motif class 1" evidence="1">
    <location>
        <begin position="125"/>
        <end position="144"/>
    </location>
</feature>
<dbReference type="AlphaFoldDB" id="A0A7V5H229"/>
<comment type="caution">
    <text evidence="2">The sequence shown here is derived from an EMBL/GenBank/DDBJ whole genome shotgun (WGS) entry which is preliminary data.</text>
</comment>
<dbReference type="Gene3D" id="1.10.150.280">
    <property type="entry name" value="AF1531-like domain"/>
    <property type="match status" value="1"/>
</dbReference>
<dbReference type="InterPro" id="IPR003583">
    <property type="entry name" value="Hlx-hairpin-Hlx_DNA-bd_motif"/>
</dbReference>
<dbReference type="Pfam" id="PF12836">
    <property type="entry name" value="HHH_3"/>
    <property type="match status" value="1"/>
</dbReference>
<dbReference type="EMBL" id="DRTD01000074">
    <property type="protein sequence ID" value="HHE54330.1"/>
    <property type="molecule type" value="Genomic_DNA"/>
</dbReference>
<dbReference type="PANTHER" id="PTHR21180:SF32">
    <property type="entry name" value="ENDONUCLEASE_EXONUCLEASE_PHOSPHATASE FAMILY DOMAIN-CONTAINING PROTEIN 1"/>
    <property type="match status" value="1"/>
</dbReference>
<dbReference type="GO" id="GO:0015627">
    <property type="term" value="C:type II protein secretion system complex"/>
    <property type="evidence" value="ECO:0007669"/>
    <property type="project" value="TreeGrafter"/>
</dbReference>
<feature type="domain" description="Helix-hairpin-helix DNA-binding motif class 1" evidence="1">
    <location>
        <begin position="95"/>
        <end position="114"/>
    </location>
</feature>
<organism evidence="2">
    <name type="scientific">Caldithrix abyssi</name>
    <dbReference type="NCBI Taxonomy" id="187145"/>
    <lineage>
        <taxon>Bacteria</taxon>
        <taxon>Pseudomonadati</taxon>
        <taxon>Calditrichota</taxon>
        <taxon>Calditrichia</taxon>
        <taxon>Calditrichales</taxon>
        <taxon>Calditrichaceae</taxon>
        <taxon>Caldithrix</taxon>
    </lineage>
</organism>
<dbReference type="GO" id="GO:0015628">
    <property type="term" value="P:protein secretion by the type II secretion system"/>
    <property type="evidence" value="ECO:0007669"/>
    <property type="project" value="TreeGrafter"/>
</dbReference>
<evidence type="ECO:0000313" key="2">
    <source>
        <dbReference type="EMBL" id="HHE54330.1"/>
    </source>
</evidence>
<accession>A0A7V5H229</accession>
<proteinExistence type="predicted"/>
<dbReference type="NCBIfam" id="TIGR00426">
    <property type="entry name" value="competence protein ComEA helix-hairpin-helix repeat region"/>
    <property type="match status" value="1"/>
</dbReference>
<dbReference type="GO" id="GO:0003677">
    <property type="term" value="F:DNA binding"/>
    <property type="evidence" value="ECO:0007669"/>
    <property type="project" value="InterPro"/>
</dbReference>
<dbReference type="Proteomes" id="UP000886111">
    <property type="component" value="Unassembled WGS sequence"/>
</dbReference>
<dbReference type="PANTHER" id="PTHR21180">
    <property type="entry name" value="ENDONUCLEASE/EXONUCLEASE/PHOSPHATASE FAMILY DOMAIN-CONTAINING PROTEIN 1"/>
    <property type="match status" value="1"/>
</dbReference>
<dbReference type="InterPro" id="IPR010994">
    <property type="entry name" value="RuvA_2-like"/>
</dbReference>